<reference evidence="2 3" key="1">
    <citation type="journal article" date="2014" name="PLoS ONE">
        <title>Global Analysis of Gene Expression Profiles in Physic Nut (Jatropha curcas L.) Seedlings Exposed to Salt Stress.</title>
        <authorList>
            <person name="Zhang L."/>
            <person name="Zhang C."/>
            <person name="Wu P."/>
            <person name="Chen Y."/>
            <person name="Li M."/>
            <person name="Jiang H."/>
            <person name="Wu G."/>
        </authorList>
    </citation>
    <scope>NUCLEOTIDE SEQUENCE [LARGE SCALE GENOMIC DNA]</scope>
    <source>
        <strain evidence="3">cv. GZQX0401</strain>
        <tissue evidence="2">Young leaves</tissue>
    </source>
</reference>
<accession>A0A067LAV5</accession>
<gene>
    <name evidence="2" type="ORF">JCGZ_17213</name>
</gene>
<dbReference type="Pfam" id="PF03004">
    <property type="entry name" value="Transposase_24"/>
    <property type="match status" value="1"/>
</dbReference>
<dbReference type="EMBL" id="KK914227">
    <property type="protein sequence ID" value="KDP45606.1"/>
    <property type="molecule type" value="Genomic_DNA"/>
</dbReference>
<evidence type="ECO:0000313" key="3">
    <source>
        <dbReference type="Proteomes" id="UP000027138"/>
    </source>
</evidence>
<evidence type="ECO:0000256" key="1">
    <source>
        <dbReference type="SAM" id="MobiDB-lite"/>
    </source>
</evidence>
<dbReference type="Proteomes" id="UP000027138">
    <property type="component" value="Unassembled WGS sequence"/>
</dbReference>
<dbReference type="OrthoDB" id="1302510at2759"/>
<name>A0A067LAV5_JATCU</name>
<feature type="region of interest" description="Disordered" evidence="1">
    <location>
        <begin position="198"/>
        <end position="233"/>
    </location>
</feature>
<dbReference type="AlphaFoldDB" id="A0A067LAV5"/>
<keyword evidence="3" id="KW-1185">Reference proteome</keyword>
<evidence type="ECO:0000313" key="2">
    <source>
        <dbReference type="EMBL" id="KDP45606.1"/>
    </source>
</evidence>
<dbReference type="InterPro" id="IPR004252">
    <property type="entry name" value="Probable_transposase_24"/>
</dbReference>
<sequence>MPLNPNPYTLLFFSQSSNSTNNPILPQPGLVQLDSTRLDSMQRLDSKHFVWEETITVMLKVAWDKLCALRYANFTYKMRKNGRSRHIARSIFVMETSQLLAEKYGREPTPMEVFTYIHTKDHDGHTFVDRCVISISENYSTAHKRIVSSQAGSEAEPRIDELALYLEAAGGKKKGKVYGIGDRELAEFRAHVMRISDLHSSGTSSSDSPPAIDPHVSTLHQPPSSPLHPDTVDNTLVTPANTTADTTLDCPENHYRGFDFRPF</sequence>
<proteinExistence type="predicted"/>
<protein>
    <submittedName>
        <fullName evidence="2">Uncharacterized protein</fullName>
    </submittedName>
</protein>
<feature type="compositionally biased region" description="Low complexity" evidence="1">
    <location>
        <begin position="198"/>
        <end position="208"/>
    </location>
</feature>
<organism evidence="2 3">
    <name type="scientific">Jatropha curcas</name>
    <name type="common">Barbados nut</name>
    <dbReference type="NCBI Taxonomy" id="180498"/>
    <lineage>
        <taxon>Eukaryota</taxon>
        <taxon>Viridiplantae</taxon>
        <taxon>Streptophyta</taxon>
        <taxon>Embryophyta</taxon>
        <taxon>Tracheophyta</taxon>
        <taxon>Spermatophyta</taxon>
        <taxon>Magnoliopsida</taxon>
        <taxon>eudicotyledons</taxon>
        <taxon>Gunneridae</taxon>
        <taxon>Pentapetalae</taxon>
        <taxon>rosids</taxon>
        <taxon>fabids</taxon>
        <taxon>Malpighiales</taxon>
        <taxon>Euphorbiaceae</taxon>
        <taxon>Crotonoideae</taxon>
        <taxon>Jatropheae</taxon>
        <taxon>Jatropha</taxon>
    </lineage>
</organism>